<organism evidence="2 3">
    <name type="scientific">Largemouth bass virus</name>
    <dbReference type="NCBI Taxonomy" id="176656"/>
    <lineage>
        <taxon>Viruses</taxon>
        <taxon>Varidnaviria</taxon>
        <taxon>Bamfordvirae</taxon>
        <taxon>Nucleocytoviricota</taxon>
        <taxon>Megaviricetes</taxon>
        <taxon>Pimascovirales</taxon>
        <taxon>Pimascovirales incertae sedis</taxon>
        <taxon>Iridoviridae</taxon>
        <taxon>Alphairidovirinae</taxon>
        <taxon>Ranavirus</taxon>
        <taxon>Ranavirus micropterus1</taxon>
        <taxon>Santee-Cooper ranavirus</taxon>
    </lineage>
</organism>
<evidence type="ECO:0000313" key="4">
    <source>
        <dbReference type="Proteomes" id="UP000503328"/>
    </source>
</evidence>
<sequence>MFTQDRLSQHTDIVRCKRKEFFRPDGRETRSRDRSADHRAYASEQIVETGKGIGVMMNKDEPVDFTLGYWLDHFNPPEYQVDNCLQQGLLTMAVMQGDLSMAHRKITPECVKMIAPKTTEYTTGFRLFRLDDREFYLSCNAPLLLFDCFADTIIYNVHTDRVHGEEGSYLGVSVKSKDGAQNWGAMAGADDTEITQSLSRDVRYPRTFPVLEFIDDIAGFVKLFAQKSSAARKILRDLADVGPRDYGWATRPDVLCARYFPKLSEPPSQTGMHEIIVWRPRLRENGPTSE</sequence>
<proteinExistence type="predicted"/>
<protein>
    <submittedName>
        <fullName evidence="2">Uncharacterized protein</fullName>
    </submittedName>
</protein>
<dbReference type="Proteomes" id="UP000501740">
    <property type="component" value="Segment"/>
</dbReference>
<dbReference type="Proteomes" id="UP000503328">
    <property type="component" value="Segment"/>
</dbReference>
<name>A0A9X7TMD4_9VIRU</name>
<evidence type="ECO:0000313" key="1">
    <source>
        <dbReference type="EMBL" id="QJE49065.1"/>
    </source>
</evidence>
<accession>A0A9X7TMD4</accession>
<dbReference type="EMBL" id="MK681855">
    <property type="protein sequence ID" value="QJE49065.1"/>
    <property type="molecule type" value="Genomic_DNA"/>
</dbReference>
<reference evidence="3 4" key="1">
    <citation type="submission" date="2019-03" db="EMBL/GenBank/DDBJ databases">
        <authorList>
            <person name="Winters A.D."/>
            <person name="Faisal M."/>
        </authorList>
    </citation>
    <scope>NUCLEOTIDE SEQUENCE [LARGE SCALE GENOMIC DNA]</scope>
    <source>
        <strain evidence="1 4">Alleghany 12-343</strain>
        <strain evidence="2 3">Pine 14-204</strain>
    </source>
</reference>
<gene>
    <name evidence="2" type="ORF">LMBV_002</name>
</gene>
<dbReference type="EMBL" id="MK681856">
    <property type="protein sequence ID" value="QJE49151.1"/>
    <property type="molecule type" value="Genomic_DNA"/>
</dbReference>
<evidence type="ECO:0000313" key="2">
    <source>
        <dbReference type="EMBL" id="QJE49151.1"/>
    </source>
</evidence>
<evidence type="ECO:0000313" key="3">
    <source>
        <dbReference type="Proteomes" id="UP000501740"/>
    </source>
</evidence>